<evidence type="ECO:0000313" key="2">
    <source>
        <dbReference type="EMBL" id="SUQ19086.1"/>
    </source>
</evidence>
<organism evidence="2 3">
    <name type="scientific">Fibrobacter succinogenes</name>
    <name type="common">Bacteroides succinogenes</name>
    <dbReference type="NCBI Taxonomy" id="833"/>
    <lineage>
        <taxon>Bacteria</taxon>
        <taxon>Pseudomonadati</taxon>
        <taxon>Fibrobacterota</taxon>
        <taxon>Fibrobacteria</taxon>
        <taxon>Fibrobacterales</taxon>
        <taxon>Fibrobacteraceae</taxon>
        <taxon>Fibrobacter</taxon>
    </lineage>
</organism>
<feature type="domain" description="LysM" evidence="1">
    <location>
        <begin position="159"/>
        <end position="206"/>
    </location>
</feature>
<reference evidence="2 3" key="1">
    <citation type="submission" date="2017-08" db="EMBL/GenBank/DDBJ databases">
        <authorList>
            <person name="de Groot N.N."/>
        </authorList>
    </citation>
    <scope>NUCLEOTIDE SEQUENCE [LARGE SCALE GENOMIC DNA]</scope>
    <source>
        <strain evidence="2 3">HM2</strain>
    </source>
</reference>
<evidence type="ECO:0000313" key="3">
    <source>
        <dbReference type="Proteomes" id="UP000255423"/>
    </source>
</evidence>
<proteinExistence type="predicted"/>
<dbReference type="Proteomes" id="UP000255423">
    <property type="component" value="Unassembled WGS sequence"/>
</dbReference>
<evidence type="ECO:0000259" key="1">
    <source>
        <dbReference type="PROSITE" id="PS51782"/>
    </source>
</evidence>
<accession>A0A380RU93</accession>
<dbReference type="Pfam" id="PF19266">
    <property type="entry name" value="CIS_tube"/>
    <property type="match status" value="1"/>
</dbReference>
<gene>
    <name evidence="2" type="ORF">SAMN05661053_0312</name>
</gene>
<protein>
    <recommendedName>
        <fullName evidence="1">LysM domain-containing protein</fullName>
    </recommendedName>
</protein>
<dbReference type="AlphaFoldDB" id="A0A380RU93"/>
<name>A0A380RU93_FIBSU</name>
<dbReference type="RefSeq" id="WP_088659415.1">
    <property type="nucleotide sequence ID" value="NZ_UHJL01000001.1"/>
</dbReference>
<sequence length="211" mass="23887">MGLEKLKLKSSGGEFAVMLNPESFSQTDGINYSLTRSKKNLKFNQYERKVISLPKIILDTTGAIPKDLWPMDGTIENMVEQLRKVVYTFDGNKHEPPIVTLSWGSYVGDVRLNKMNSKYTLFDVHGAPLRAEIELEFSEFLTLKEIEAKANKHSPDLTHIIEVKSGDTLPNLCNKVYNDPSYYMQVARINGLSSFCRLKPGTRLVFPPLVD</sequence>
<dbReference type="InterPro" id="IPR045361">
    <property type="entry name" value="CIS_tube_prot_N"/>
</dbReference>
<dbReference type="EMBL" id="UHJL01000001">
    <property type="protein sequence ID" value="SUQ19086.1"/>
    <property type="molecule type" value="Genomic_DNA"/>
</dbReference>
<dbReference type="Gene3D" id="3.10.350.10">
    <property type="entry name" value="LysM domain"/>
    <property type="match status" value="1"/>
</dbReference>
<dbReference type="InterPro" id="IPR036779">
    <property type="entry name" value="LysM_dom_sf"/>
</dbReference>
<dbReference type="PROSITE" id="PS51782">
    <property type="entry name" value="LYSM"/>
    <property type="match status" value="1"/>
</dbReference>
<dbReference type="InterPro" id="IPR018392">
    <property type="entry name" value="LysM"/>
</dbReference>